<dbReference type="EMBL" id="JBEGDP010000020">
    <property type="protein sequence ID" value="MEQ7848671.1"/>
    <property type="molecule type" value="Genomic_DNA"/>
</dbReference>
<dbReference type="InterPro" id="IPR006047">
    <property type="entry name" value="GH13_cat_dom"/>
</dbReference>
<dbReference type="Gene3D" id="2.60.40.10">
    <property type="entry name" value="Immunoglobulins"/>
    <property type="match status" value="1"/>
</dbReference>
<dbReference type="InterPro" id="IPR013783">
    <property type="entry name" value="Ig-like_fold"/>
</dbReference>
<dbReference type="InterPro" id="IPR054409">
    <property type="entry name" value="X25_BaPul-like"/>
</dbReference>
<keyword evidence="4" id="KW-0378">Hydrolase</keyword>
<feature type="signal peptide" evidence="2">
    <location>
        <begin position="1"/>
        <end position="39"/>
    </location>
</feature>
<feature type="chain" id="PRO_5046710659" evidence="2">
    <location>
        <begin position="40"/>
        <end position="955"/>
    </location>
</feature>
<gene>
    <name evidence="4" type="ORF">V6R90_15420</name>
</gene>
<dbReference type="GO" id="GO:0016787">
    <property type="term" value="F:hydrolase activity"/>
    <property type="evidence" value="ECO:0007669"/>
    <property type="project" value="UniProtKB-KW"/>
</dbReference>
<evidence type="ECO:0000259" key="3">
    <source>
        <dbReference type="SMART" id="SM00642"/>
    </source>
</evidence>
<feature type="domain" description="Glycosyl hydrolase family 13 catalytic" evidence="3">
    <location>
        <begin position="89"/>
        <end position="553"/>
    </location>
</feature>
<dbReference type="PANTHER" id="PTHR10357">
    <property type="entry name" value="ALPHA-AMYLASE FAMILY MEMBER"/>
    <property type="match status" value="1"/>
</dbReference>
<dbReference type="SUPFAM" id="SSF51445">
    <property type="entry name" value="(Trans)glycosidases"/>
    <property type="match status" value="1"/>
</dbReference>
<dbReference type="Proteomes" id="UP001482520">
    <property type="component" value="Unassembled WGS sequence"/>
</dbReference>
<accession>A0ABV1P1Q4</accession>
<dbReference type="CDD" id="cd12962">
    <property type="entry name" value="X25_BaPul_like"/>
    <property type="match status" value="1"/>
</dbReference>
<evidence type="ECO:0000313" key="5">
    <source>
        <dbReference type="Proteomes" id="UP001482520"/>
    </source>
</evidence>
<proteinExistence type="predicted"/>
<feature type="region of interest" description="Disordered" evidence="1">
    <location>
        <begin position="36"/>
        <end position="75"/>
    </location>
</feature>
<dbReference type="InterPro" id="IPR013780">
    <property type="entry name" value="Glyco_hydro_b"/>
</dbReference>
<keyword evidence="5" id="KW-1185">Reference proteome</keyword>
<dbReference type="PANTHER" id="PTHR10357:SF209">
    <property type="entry name" value="PERIPLASMIC ALPHA-AMYLASE"/>
    <property type="match status" value="1"/>
</dbReference>
<comment type="caution">
    <text evidence="4">The sequence shown here is derived from an EMBL/GenBank/DDBJ whole genome shotgun (WGS) entry which is preliminary data.</text>
</comment>
<feature type="compositionally biased region" description="Low complexity" evidence="1">
    <location>
        <begin position="36"/>
        <end position="71"/>
    </location>
</feature>
<dbReference type="Pfam" id="PF22058">
    <property type="entry name" value="X25_BaPul_like"/>
    <property type="match status" value="1"/>
</dbReference>
<evidence type="ECO:0000256" key="1">
    <source>
        <dbReference type="SAM" id="MobiDB-lite"/>
    </source>
</evidence>
<dbReference type="SMART" id="SM00642">
    <property type="entry name" value="Aamy"/>
    <property type="match status" value="1"/>
</dbReference>
<name>A0ABV1P1Q4_9ACTN</name>
<keyword evidence="2" id="KW-0732">Signal</keyword>
<evidence type="ECO:0000313" key="4">
    <source>
        <dbReference type="EMBL" id="MEQ7848671.1"/>
    </source>
</evidence>
<dbReference type="RefSeq" id="WP_349805181.1">
    <property type="nucleotide sequence ID" value="NZ_JBEGDP010000020.1"/>
</dbReference>
<dbReference type="Pfam" id="PF00128">
    <property type="entry name" value="Alpha-amylase"/>
    <property type="match status" value="1"/>
</dbReference>
<evidence type="ECO:0000256" key="2">
    <source>
        <dbReference type="SAM" id="SignalP"/>
    </source>
</evidence>
<dbReference type="Gene3D" id="2.60.40.1180">
    <property type="entry name" value="Golgi alpha-mannosidase II"/>
    <property type="match status" value="1"/>
</dbReference>
<sequence length="955" mass="102786">MPRTTRPARPARPALLGLAAAAVLAPLAATPLVTSPAAADPASAATATGTTTTGTTTTRSPGAPAADPRPAARARHSLRGDLTDQSFYFVMGDRFANGDPSNDRGGLEGEREVTGFDPTGKGFFNGGDLVGLRERLDYVQGLGTDAIWLTPVFKNKPVQLEDGPSAGYHGYWITDFTQVDPHLGTNEDLAALVDAAHERGMKVFFDIITNHTADVIGYEEGARTAYVPKDVEPYRTAGGRAFDDRDVAGRAFPELDAATSFPYTPVLEEGEEDLKVPAWLNDPRVYHNRGNTTFTGEDSQYGDFFGLDDLFTERPEVVEGMLDIYRTWVGDFGIDGFRIDTMKHVNDEFWQEFGPGMVDYARAQGKDDFFMFGEVALDGSGTAAKAFTSRYTTTDRMQSVLDFPFQDAARGFASRGGSAAAVARFFTADDWYTDADSNVYQLPTFLGNHDMGRFAHFLRADNPGADDAELLRRDVLAHELMYLSRGNPVVYYGDEQGFAGEGGDQLARQTMFASQVPEYADDTQLGTDRTGADDNFVTDHPLYQAIAGLDALTEEHPALRDGALQVRHADDGPGVVAFSRTDAREQVEYVVAVNNSTEARTAAVPTYAARAGFRLVHGDGPADLVTGRDRSLPVEVGPLSTVVYRATRALPASTRAPRIELDRPAPAAAARGRMQVRADVDTTSFAEVTFLARRAGGAWRSIGTDDSAPYRVFHDTSALPTGARVDYRAVVLDNAGHTRSSQVRAARVAAPVLTLDAGADEAGTVSSIDPVTVTAGVDPERADQLVRFERRVGAGDWTRLGVDSSSPVYTWRDDVTGLPVGSRVRYRATLLEPGTPAVRSDVVTVRTAEPVAQRDRVVVAGDLQSEIGCPGDWDPACEQSRLAFDPTDGRWHATFALPAGSYSWKIAVDGGWEENYGAGGAAGGDNLALDVPDGGGDYLFTWDQVSHVPSVEPAG</sequence>
<dbReference type="InterPro" id="IPR017853">
    <property type="entry name" value="GH"/>
</dbReference>
<reference evidence="4 5" key="1">
    <citation type="submission" date="2024-02" db="EMBL/GenBank/DDBJ databases">
        <title>Full genome sequence of Nocardioides kribbensis.</title>
        <authorList>
            <person name="Poletto B.L."/>
            <person name="Silva G."/>
            <person name="Galante D."/>
            <person name="Campos K.R."/>
            <person name="Santos M.B.N."/>
            <person name="Sacchi C.T."/>
        </authorList>
    </citation>
    <scope>NUCLEOTIDE SEQUENCE [LARGE SCALE GENOMIC DNA]</scope>
    <source>
        <strain evidence="4 5">O4R</strain>
    </source>
</reference>
<dbReference type="SUPFAM" id="SSF51011">
    <property type="entry name" value="Glycosyl hydrolase domain"/>
    <property type="match status" value="1"/>
</dbReference>
<organism evidence="4 5">
    <name type="scientific">Nocardioides kribbensis</name>
    <dbReference type="NCBI Taxonomy" id="305517"/>
    <lineage>
        <taxon>Bacteria</taxon>
        <taxon>Bacillati</taxon>
        <taxon>Actinomycetota</taxon>
        <taxon>Actinomycetes</taxon>
        <taxon>Propionibacteriales</taxon>
        <taxon>Nocardioidaceae</taxon>
        <taxon>Nocardioides</taxon>
    </lineage>
</organism>
<dbReference type="CDD" id="cd11339">
    <property type="entry name" value="AmyAc_bac_CMD_like_2"/>
    <property type="match status" value="1"/>
</dbReference>
<dbReference type="Gene3D" id="3.20.20.80">
    <property type="entry name" value="Glycosidases"/>
    <property type="match status" value="1"/>
</dbReference>
<protein>
    <submittedName>
        <fullName evidence="4">Alpha-amylase family glycosyl hydrolase</fullName>
    </submittedName>
</protein>